<keyword evidence="3" id="KW-0472">Membrane</keyword>
<sequence length="332" mass="31899">MIGAAVLWGTAGTAGLLVAGVDPVSLAAARLVIGGLVLAAVTAPAAPLLLLTSGSPSGPATGSAGSPSGPATGSAGSLGGPPGGLSGAREGGRPGTRLGPLVAAAVAVAAYQLCYFAAVDRTGVAVGTVVAIGSGPVFTGLLSWLLDRVRPGRRWAGATAVAIAGCAVLTGGGGEVRADGVLLALLGGLLYAFYAVTAARAIGAGAPSDAVMGLMFGGAAVVMVPVLLWTGTGWLAEPRGLLTALYLGCATTALAYFLYGRGLRTTPVATAATLALAEPAVAALLGVVVLGERLAPASVAGLVLLGASLVAVSLPGRVHPGSRDREAIGSSA</sequence>
<organism evidence="5 6">
    <name type="scientific">Streptosporangium oxazolinicum</name>
    <dbReference type="NCBI Taxonomy" id="909287"/>
    <lineage>
        <taxon>Bacteria</taxon>
        <taxon>Bacillati</taxon>
        <taxon>Actinomycetota</taxon>
        <taxon>Actinomycetes</taxon>
        <taxon>Streptosporangiales</taxon>
        <taxon>Streptosporangiaceae</taxon>
        <taxon>Streptosporangium</taxon>
    </lineage>
</organism>
<reference evidence="6" key="1">
    <citation type="journal article" date="2019" name="Int. J. Syst. Evol. Microbiol.">
        <title>The Global Catalogue of Microorganisms (GCM) 10K type strain sequencing project: providing services to taxonomists for standard genome sequencing and annotation.</title>
        <authorList>
            <consortium name="The Broad Institute Genomics Platform"/>
            <consortium name="The Broad Institute Genome Sequencing Center for Infectious Disease"/>
            <person name="Wu L."/>
            <person name="Ma J."/>
        </authorList>
    </citation>
    <scope>NUCLEOTIDE SEQUENCE [LARGE SCALE GENOMIC DNA]</scope>
    <source>
        <strain evidence="6">JCM 17388</strain>
    </source>
</reference>
<evidence type="ECO:0000313" key="6">
    <source>
        <dbReference type="Proteomes" id="UP001501251"/>
    </source>
</evidence>
<keyword evidence="3" id="KW-1133">Transmembrane helix</keyword>
<evidence type="ECO:0000256" key="2">
    <source>
        <dbReference type="SAM" id="MobiDB-lite"/>
    </source>
</evidence>
<feature type="region of interest" description="Disordered" evidence="2">
    <location>
        <begin position="59"/>
        <end position="91"/>
    </location>
</feature>
<protein>
    <recommendedName>
        <fullName evidence="4">EamA domain-containing protein</fullName>
    </recommendedName>
</protein>
<feature type="domain" description="EamA" evidence="4">
    <location>
        <begin position="94"/>
        <end position="170"/>
    </location>
</feature>
<feature type="transmembrane region" description="Helical" evidence="3">
    <location>
        <begin position="241"/>
        <end position="259"/>
    </location>
</feature>
<dbReference type="Proteomes" id="UP001501251">
    <property type="component" value="Unassembled WGS sequence"/>
</dbReference>
<evidence type="ECO:0000259" key="4">
    <source>
        <dbReference type="Pfam" id="PF00892"/>
    </source>
</evidence>
<dbReference type="EMBL" id="BAABAQ010000001">
    <property type="protein sequence ID" value="GAA4180992.1"/>
    <property type="molecule type" value="Genomic_DNA"/>
</dbReference>
<dbReference type="PANTHER" id="PTHR22911">
    <property type="entry name" value="ACYL-MALONYL CONDENSING ENZYME-RELATED"/>
    <property type="match status" value="1"/>
</dbReference>
<comment type="similarity">
    <text evidence="1">Belongs to the EamA transporter family.</text>
</comment>
<dbReference type="PANTHER" id="PTHR22911:SF79">
    <property type="entry name" value="MOBA-LIKE NTP TRANSFERASE DOMAIN-CONTAINING PROTEIN"/>
    <property type="match status" value="1"/>
</dbReference>
<evidence type="ECO:0000256" key="3">
    <source>
        <dbReference type="SAM" id="Phobius"/>
    </source>
</evidence>
<dbReference type="InterPro" id="IPR037185">
    <property type="entry name" value="EmrE-like"/>
</dbReference>
<comment type="caution">
    <text evidence="5">The sequence shown here is derived from an EMBL/GenBank/DDBJ whole genome shotgun (WGS) entry which is preliminary data.</text>
</comment>
<feature type="transmembrane region" description="Helical" evidence="3">
    <location>
        <begin position="29"/>
        <end position="51"/>
    </location>
</feature>
<gene>
    <name evidence="5" type="ORF">GCM10022252_04680</name>
</gene>
<feature type="transmembrane region" description="Helical" evidence="3">
    <location>
        <begin position="180"/>
        <end position="199"/>
    </location>
</feature>
<feature type="compositionally biased region" description="Low complexity" evidence="2">
    <location>
        <begin position="59"/>
        <end position="75"/>
    </location>
</feature>
<evidence type="ECO:0000313" key="5">
    <source>
        <dbReference type="EMBL" id="GAA4180992.1"/>
    </source>
</evidence>
<feature type="transmembrane region" description="Helical" evidence="3">
    <location>
        <begin position="124"/>
        <end position="146"/>
    </location>
</feature>
<dbReference type="SUPFAM" id="SSF103481">
    <property type="entry name" value="Multidrug resistance efflux transporter EmrE"/>
    <property type="match status" value="2"/>
</dbReference>
<dbReference type="Pfam" id="PF00892">
    <property type="entry name" value="EamA"/>
    <property type="match status" value="2"/>
</dbReference>
<proteinExistence type="inferred from homology"/>
<feature type="transmembrane region" description="Helical" evidence="3">
    <location>
        <begin position="155"/>
        <end position="174"/>
    </location>
</feature>
<name>A0ABP8ABD8_9ACTN</name>
<accession>A0ABP8ABD8</accession>
<feature type="transmembrane region" description="Helical" evidence="3">
    <location>
        <begin position="98"/>
        <end position="118"/>
    </location>
</feature>
<feature type="domain" description="EamA" evidence="4">
    <location>
        <begin position="180"/>
        <end position="313"/>
    </location>
</feature>
<keyword evidence="6" id="KW-1185">Reference proteome</keyword>
<feature type="transmembrane region" description="Helical" evidence="3">
    <location>
        <begin position="271"/>
        <end position="291"/>
    </location>
</feature>
<feature type="transmembrane region" description="Helical" evidence="3">
    <location>
        <begin position="297"/>
        <end position="316"/>
    </location>
</feature>
<dbReference type="InterPro" id="IPR000620">
    <property type="entry name" value="EamA_dom"/>
</dbReference>
<feature type="compositionally biased region" description="Gly residues" evidence="2">
    <location>
        <begin position="76"/>
        <end position="86"/>
    </location>
</feature>
<keyword evidence="3" id="KW-0812">Transmembrane</keyword>
<feature type="transmembrane region" description="Helical" evidence="3">
    <location>
        <begin position="211"/>
        <end position="229"/>
    </location>
</feature>
<evidence type="ECO:0000256" key="1">
    <source>
        <dbReference type="ARBA" id="ARBA00007362"/>
    </source>
</evidence>